<keyword evidence="1" id="KW-1133">Transmembrane helix</keyword>
<dbReference type="Pfam" id="PF13197">
    <property type="entry name" value="DUF4013"/>
    <property type="match status" value="1"/>
</dbReference>
<keyword evidence="1" id="KW-0812">Transmembrane</keyword>
<gene>
    <name evidence="2" type="ORF">SAMN04488691_101111</name>
</gene>
<protein>
    <recommendedName>
        <fullName evidence="4">DUF4013 domain-containing protein</fullName>
    </recommendedName>
</protein>
<organism evidence="2 3">
    <name type="scientific">Haloferax larsenii</name>
    <dbReference type="NCBI Taxonomy" id="302484"/>
    <lineage>
        <taxon>Archaea</taxon>
        <taxon>Methanobacteriati</taxon>
        <taxon>Methanobacteriota</taxon>
        <taxon>Stenosarchaea group</taxon>
        <taxon>Halobacteria</taxon>
        <taxon>Halobacteriales</taxon>
        <taxon>Haloferacaceae</taxon>
        <taxon>Haloferax</taxon>
    </lineage>
</organism>
<dbReference type="AlphaFoldDB" id="A0A1H7FTA6"/>
<dbReference type="EMBL" id="FOAD01000001">
    <property type="protein sequence ID" value="SEK29189.1"/>
    <property type="molecule type" value="Genomic_DNA"/>
</dbReference>
<name>A0A1H7FTA6_HALLR</name>
<dbReference type="OrthoDB" id="107590at2157"/>
<dbReference type="Proteomes" id="UP000183894">
    <property type="component" value="Unassembled WGS sequence"/>
</dbReference>
<dbReference type="RefSeq" id="WP_074791174.1">
    <property type="nucleotide sequence ID" value="NZ_FOAD01000001.1"/>
</dbReference>
<feature type="transmembrane region" description="Helical" evidence="1">
    <location>
        <begin position="73"/>
        <end position="93"/>
    </location>
</feature>
<sequence length="232" mass="24370">MLEDGLSYPLSGDNTLGRIVIGSLLVAGSIFVIPMFFLFGYLVRVLESTARNEPEPPEFDDWGKMFVDGLKGVVVTLVYGILPFALIGVSFTLSVGGASSGNDAAAGLLGGVGVIGLLASFVGLFVLYYLVPAALTNMAVEDSIGAAFDFSLLKDVLLSFDYLIAWLIPFGIAFVAQLLTSALVTFTFGIGIILVPTIQFYVNVSVFYMFGSAFGKVTGISPSRSASTAGIA</sequence>
<keyword evidence="1" id="KW-0472">Membrane</keyword>
<evidence type="ECO:0000256" key="1">
    <source>
        <dbReference type="SAM" id="Phobius"/>
    </source>
</evidence>
<feature type="transmembrane region" description="Helical" evidence="1">
    <location>
        <begin position="105"/>
        <end position="131"/>
    </location>
</feature>
<proteinExistence type="predicted"/>
<feature type="transmembrane region" description="Helical" evidence="1">
    <location>
        <begin position="20"/>
        <end position="43"/>
    </location>
</feature>
<feature type="transmembrane region" description="Helical" evidence="1">
    <location>
        <begin position="152"/>
        <end position="176"/>
    </location>
</feature>
<evidence type="ECO:0000313" key="2">
    <source>
        <dbReference type="EMBL" id="SEK29189.1"/>
    </source>
</evidence>
<feature type="transmembrane region" description="Helical" evidence="1">
    <location>
        <begin position="182"/>
        <end position="202"/>
    </location>
</feature>
<accession>A0A1H7FTA6</accession>
<reference evidence="2 3" key="1">
    <citation type="submission" date="2016-10" db="EMBL/GenBank/DDBJ databases">
        <authorList>
            <person name="de Groot N.N."/>
        </authorList>
    </citation>
    <scope>NUCLEOTIDE SEQUENCE [LARGE SCALE GENOMIC DNA]</scope>
    <source>
        <strain evidence="2 3">CDM_5</strain>
    </source>
</reference>
<dbReference type="InterPro" id="IPR025098">
    <property type="entry name" value="DUF4013"/>
</dbReference>
<evidence type="ECO:0008006" key="4">
    <source>
        <dbReference type="Google" id="ProtNLM"/>
    </source>
</evidence>
<evidence type="ECO:0000313" key="3">
    <source>
        <dbReference type="Proteomes" id="UP000183894"/>
    </source>
</evidence>